<feature type="coiled-coil region" evidence="2">
    <location>
        <begin position="996"/>
        <end position="1034"/>
    </location>
</feature>
<dbReference type="GO" id="GO:0005814">
    <property type="term" value="C:centriole"/>
    <property type="evidence" value="ECO:0007669"/>
    <property type="project" value="TreeGrafter"/>
</dbReference>
<dbReference type="PANTHER" id="PTHR23159">
    <property type="entry name" value="CENTROSOMAL PROTEIN 2"/>
    <property type="match status" value="1"/>
</dbReference>
<evidence type="ECO:0000313" key="5">
    <source>
        <dbReference type="Ensembl" id="ENSRBIP00000025212.1"/>
    </source>
</evidence>
<keyword evidence="1 2" id="KW-0175">Coiled coil</keyword>
<reference evidence="5" key="2">
    <citation type="submission" date="2025-08" db="UniProtKB">
        <authorList>
            <consortium name="Ensembl"/>
        </authorList>
    </citation>
    <scope>IDENTIFICATION</scope>
</reference>
<protein>
    <recommendedName>
        <fullName evidence="4">Rootletin-like coiled-coil domain-containing protein</fullName>
    </recommendedName>
</protein>
<feature type="compositionally biased region" description="Pro residues" evidence="3">
    <location>
        <begin position="1340"/>
        <end position="1355"/>
    </location>
</feature>
<evidence type="ECO:0000313" key="6">
    <source>
        <dbReference type="Proteomes" id="UP000233180"/>
    </source>
</evidence>
<feature type="compositionally biased region" description="Low complexity" evidence="3">
    <location>
        <begin position="411"/>
        <end position="431"/>
    </location>
</feature>
<dbReference type="GeneTree" id="ENSGT00940000155758"/>
<feature type="region of interest" description="Disordered" evidence="3">
    <location>
        <begin position="683"/>
        <end position="702"/>
    </location>
</feature>
<evidence type="ECO:0000259" key="4">
    <source>
        <dbReference type="Pfam" id="PF15035"/>
    </source>
</evidence>
<feature type="compositionally biased region" description="Basic and acidic residues" evidence="3">
    <location>
        <begin position="1369"/>
        <end position="1378"/>
    </location>
</feature>
<feature type="coiled-coil region" evidence="2">
    <location>
        <begin position="1516"/>
        <end position="1543"/>
    </location>
</feature>
<dbReference type="InterPro" id="IPR055167">
    <property type="entry name" value="Rootletin-like_CC"/>
</dbReference>
<evidence type="ECO:0000256" key="2">
    <source>
        <dbReference type="SAM" id="Coils"/>
    </source>
</evidence>
<feature type="coiled-coil region" evidence="2">
    <location>
        <begin position="475"/>
        <end position="592"/>
    </location>
</feature>
<evidence type="ECO:0000256" key="3">
    <source>
        <dbReference type="SAM" id="MobiDB-lite"/>
    </source>
</evidence>
<dbReference type="Ensembl" id="ENSRBIT00000049121.1">
    <property type="protein sequence ID" value="ENSRBIP00000025212.1"/>
    <property type="gene ID" value="ENSRBIG00000036489.1"/>
</dbReference>
<feature type="domain" description="Rootletin-like coiled-coil" evidence="4">
    <location>
        <begin position="128"/>
        <end position="270"/>
    </location>
</feature>
<reference evidence="5 6" key="1">
    <citation type="submission" date="2016-06" db="EMBL/GenBank/DDBJ databases">
        <title>Genome of Rhinopithecus bieti.</title>
        <authorList>
            <person name="Wu"/>
            <person name="C.-I. and Zhang"/>
            <person name="Y."/>
        </authorList>
    </citation>
    <scope>NUCLEOTIDE SEQUENCE</scope>
</reference>
<evidence type="ECO:0000256" key="1">
    <source>
        <dbReference type="ARBA" id="ARBA00023054"/>
    </source>
</evidence>
<reference evidence="5" key="3">
    <citation type="submission" date="2025-09" db="UniProtKB">
        <authorList>
            <consortium name="Ensembl"/>
        </authorList>
    </citation>
    <scope>IDENTIFICATION</scope>
</reference>
<name>A0A2K6LNW4_RHIBE</name>
<feature type="coiled-coil region" evidence="2">
    <location>
        <begin position="1194"/>
        <end position="1221"/>
    </location>
</feature>
<proteinExistence type="predicted"/>
<feature type="coiled-coil region" evidence="2">
    <location>
        <begin position="889"/>
        <end position="931"/>
    </location>
</feature>
<dbReference type="GO" id="GO:0005813">
    <property type="term" value="C:centrosome"/>
    <property type="evidence" value="ECO:0007669"/>
    <property type="project" value="TreeGrafter"/>
</dbReference>
<feature type="coiled-coil region" evidence="2">
    <location>
        <begin position="1247"/>
        <end position="1288"/>
    </location>
</feature>
<feature type="region of interest" description="Disordered" evidence="3">
    <location>
        <begin position="1313"/>
        <end position="1400"/>
    </location>
</feature>
<dbReference type="STRING" id="61621.ENSRBIP00000025212"/>
<dbReference type="Proteomes" id="UP000233180">
    <property type="component" value="Unassembled WGS sequence"/>
</dbReference>
<organism evidence="5 6">
    <name type="scientific">Rhinopithecus bieti</name>
    <name type="common">Black snub-nosed monkey</name>
    <name type="synonym">Pygathrix bieti</name>
    <dbReference type="NCBI Taxonomy" id="61621"/>
    <lineage>
        <taxon>Eukaryota</taxon>
        <taxon>Metazoa</taxon>
        <taxon>Chordata</taxon>
        <taxon>Craniata</taxon>
        <taxon>Vertebrata</taxon>
        <taxon>Euteleostomi</taxon>
        <taxon>Mammalia</taxon>
        <taxon>Eutheria</taxon>
        <taxon>Euarchontoglires</taxon>
        <taxon>Primates</taxon>
        <taxon>Haplorrhini</taxon>
        <taxon>Catarrhini</taxon>
        <taxon>Cercopithecidae</taxon>
        <taxon>Colobinae</taxon>
        <taxon>Rhinopithecus</taxon>
    </lineage>
</organism>
<keyword evidence="6" id="KW-1185">Reference proteome</keyword>
<feature type="compositionally biased region" description="Polar residues" evidence="3">
    <location>
        <begin position="1330"/>
        <end position="1339"/>
    </location>
</feature>
<feature type="coiled-coil region" evidence="2">
    <location>
        <begin position="1638"/>
        <end position="1728"/>
    </location>
</feature>
<sequence length="1840" mass="207011">MSLGSILGQEKGLGARDLAQDPQTIILPARIREIVTCNLSRPESPVPLWATEMALLLSLQEKNQLQQQELSRVEDLLAQSHAKRDELTIKYNALEQPVPLESGELEMQEPRGLLQQSVELWRQVQEEQLLAYQEGQQQQAQLVQQLQAKILQYKKRCSELEQQLLERSGELKQQRLRDTEHSQDLESALIRLEEEEQQRSASLIQVNEQLDQAGLASQALSEDIRKVTRDWTHRRKELEQREAAWRLKGESFNAYFSNEHSRLLLLWRQVGVGWLVSKVTMSTLGGELAWKSCTVQEGGLVQSTGLQLADSGAEVAMEKQALLQAQLEEQLQDKVLREKDLAQQQMQSDLDKADLSARAIKLGLAVNKALGKPEALETEDGEGLQHTLRDLALAVLLDTEMATPRTRPKRISSPPQRSSPGSSPSPHGGRSVASSDSSRLALIHSALHKHQLQVQDTRGHYEANQELLGTLWKQLSDSEVEQRALEEQLQHQRDKTDGAMQAHEDAQREVQRLLNANELLSREKSNLAHSLQVLLKEREKLQVAQEELQQQEDEVQDGAWVCQELECSHKQLEQLKGKRSGLVKELVEVREALSCPTLQRDMLQAEKAQVAEALTKVEAGRVELELSMTKLRAEEASLQDSLSKLSALNQSLSQDRLDLNRLVAQLEEEKAALQGRLRQAEQEATVAREQQERLEASGAGSHCVAEDVQEALEQQLPTLQLQEQLDQLSQQLSRQEQELEQARWEPQWQVEAPERVAQEKEVLAKGRTGLAMQLAAAEHEGSTLSEEATRLRLEKETVEGSLFEVQQHLAQLEAPDGQVLLLAKETLTGELAGLRQRIIATQQKASLDKELMAQKLVQAERDVQASLWEQWAAHKEDLQGVQPEKEAAWRDLEAERAQLQSQQQLEQEELLAQLEIEKEGLSKEIAALQQEREEGLLLAQGKKQQALSLKGSEKTPSEKLSEKLMGTRHSLATISLEMQPWKLDAQSRQEQDWSTVNALMSELRDLQAQLQEAAAAHAQEVRRLQEQARDLGKQRDSRLREDACDRFQWELLEAQCKLREGQEGLKAQRQEAGKLWRSLGEGAKEREALRVAVKKIESECINLKCTDEDKEQKLALLEAAQAAVGKEDGELQTGLQEVECSRLEAWRELQELWSHMKMLDSENTRVGRELAELQGRLRAEKESRRETLGLRQRLLKGEASLEATRQELQVAQRKLQEKEGELWTRERGLLGSLEEVRGTENQQLDHARGLELKLEAAQAEAAELGLRLSAAEGRAQDLEAELARVGVQRCAVEAELGGLRSALCRGLALGCAPSPAQPRPATGSGERLSRPSTLECSPGSQPPFPGPATSPAPPDPDPEAVRGAFREFPTLREQDELRTQSAPNRQLAEMEAERDTTTSRARQLQKAVAESEEALRSVDGRLSGVQAELVLQEESVRLSERERRPTLDQVTTLERSLQATESELWASQEKISKMKANERKLKGDKRCLEEMLDASESRTIKLELQRPSLEGDHLGLSDREARAQALQNQMDSLQRQVADSEVKAGILQLKVEWLNGALAKVEEREGLLRVKMRGLTESSASLNRTQDKNLHLQKALTACEHDRQVLLEWLDAAGQTLSKAGKQSSSLGEQVQTLPGEVADLELRRAEAEGQLQQLQEVLQQRQEGQAAALHTVQKLQDDQRLLQERLGSLQRALAQLEAEKREVERSALRLEKELVALRRVLDKVEREKLRSHKDTVPLSAEKGPPNRTLMGADLELAEQLEAQMVALEQSHSPAQLEVDEVERLCSAQAERTLEAWERAHHQRVRELEDQVSTLKGPKLRAPTLYFTPFTMLTVQNCFL</sequence>
<dbReference type="PANTHER" id="PTHR23159:SF17">
    <property type="entry name" value="ROOTLETIN"/>
    <property type="match status" value="1"/>
</dbReference>
<accession>A0A2K6LNW4</accession>
<feature type="region of interest" description="Disordered" evidence="3">
    <location>
        <begin position="399"/>
        <end position="437"/>
    </location>
</feature>
<dbReference type="GO" id="GO:0007098">
    <property type="term" value="P:centrosome cycle"/>
    <property type="evidence" value="ECO:0007669"/>
    <property type="project" value="TreeGrafter"/>
</dbReference>
<dbReference type="Pfam" id="PF15035">
    <property type="entry name" value="Rootletin"/>
    <property type="match status" value="1"/>
</dbReference>